<dbReference type="AlphaFoldDB" id="A0A9N9FQD7"/>
<accession>A0A9N9FQD7</accession>
<name>A0A9N9FQD7_9GLOM</name>
<organism evidence="1 2">
    <name type="scientific">Ambispora leptoticha</name>
    <dbReference type="NCBI Taxonomy" id="144679"/>
    <lineage>
        <taxon>Eukaryota</taxon>
        <taxon>Fungi</taxon>
        <taxon>Fungi incertae sedis</taxon>
        <taxon>Mucoromycota</taxon>
        <taxon>Glomeromycotina</taxon>
        <taxon>Glomeromycetes</taxon>
        <taxon>Archaeosporales</taxon>
        <taxon>Ambisporaceae</taxon>
        <taxon>Ambispora</taxon>
    </lineage>
</organism>
<dbReference type="EMBL" id="CAJVPS010001910">
    <property type="protein sequence ID" value="CAG8554211.1"/>
    <property type="molecule type" value="Genomic_DNA"/>
</dbReference>
<proteinExistence type="predicted"/>
<evidence type="ECO:0000313" key="1">
    <source>
        <dbReference type="EMBL" id="CAG8554211.1"/>
    </source>
</evidence>
<sequence length="52" mass="5726">MDIGDGDDDEVVCCNCCNKGDLGVPIVDVDESDLIDSSRLKLTMRDLKKRPI</sequence>
<comment type="caution">
    <text evidence="1">The sequence shown here is derived from an EMBL/GenBank/DDBJ whole genome shotgun (WGS) entry which is preliminary data.</text>
</comment>
<keyword evidence="2" id="KW-1185">Reference proteome</keyword>
<protein>
    <submittedName>
        <fullName evidence="1">11400_t:CDS:1</fullName>
    </submittedName>
</protein>
<gene>
    <name evidence="1" type="ORF">ALEPTO_LOCUS6028</name>
</gene>
<reference evidence="1" key="1">
    <citation type="submission" date="2021-06" db="EMBL/GenBank/DDBJ databases">
        <authorList>
            <person name="Kallberg Y."/>
            <person name="Tangrot J."/>
            <person name="Rosling A."/>
        </authorList>
    </citation>
    <scope>NUCLEOTIDE SEQUENCE</scope>
    <source>
        <strain evidence="1">FL130A</strain>
    </source>
</reference>
<evidence type="ECO:0000313" key="2">
    <source>
        <dbReference type="Proteomes" id="UP000789508"/>
    </source>
</evidence>
<dbReference type="Proteomes" id="UP000789508">
    <property type="component" value="Unassembled WGS sequence"/>
</dbReference>